<evidence type="ECO:0000313" key="2">
    <source>
        <dbReference type="EnsemblMetazoa" id="GBRI019717-PA"/>
    </source>
</evidence>
<proteinExistence type="predicted"/>
<accession>A0A1A9WHB9</accession>
<keyword evidence="3" id="KW-1185">Reference proteome</keyword>
<evidence type="ECO:0000313" key="3">
    <source>
        <dbReference type="Proteomes" id="UP000091820"/>
    </source>
</evidence>
<reference evidence="3" key="1">
    <citation type="submission" date="2014-03" db="EMBL/GenBank/DDBJ databases">
        <authorList>
            <person name="Aksoy S."/>
            <person name="Warren W."/>
            <person name="Wilson R.K."/>
        </authorList>
    </citation>
    <scope>NUCLEOTIDE SEQUENCE [LARGE SCALE GENOMIC DNA]</scope>
    <source>
        <strain evidence="3">IAEA</strain>
    </source>
</reference>
<organism evidence="2 3">
    <name type="scientific">Glossina brevipalpis</name>
    <dbReference type="NCBI Taxonomy" id="37001"/>
    <lineage>
        <taxon>Eukaryota</taxon>
        <taxon>Metazoa</taxon>
        <taxon>Ecdysozoa</taxon>
        <taxon>Arthropoda</taxon>
        <taxon>Hexapoda</taxon>
        <taxon>Insecta</taxon>
        <taxon>Pterygota</taxon>
        <taxon>Neoptera</taxon>
        <taxon>Endopterygota</taxon>
        <taxon>Diptera</taxon>
        <taxon>Brachycera</taxon>
        <taxon>Muscomorpha</taxon>
        <taxon>Hippoboscoidea</taxon>
        <taxon>Glossinidae</taxon>
        <taxon>Glossina</taxon>
    </lineage>
</organism>
<dbReference type="AlphaFoldDB" id="A0A1A9WHB9"/>
<dbReference type="EnsemblMetazoa" id="GBRI019717-RA">
    <property type="protein sequence ID" value="GBRI019717-PA"/>
    <property type="gene ID" value="GBRI019717"/>
</dbReference>
<protein>
    <submittedName>
        <fullName evidence="2">Uncharacterized protein</fullName>
    </submittedName>
</protein>
<sequence length="119" mass="14049">MQKGKDKRSLYKYVHLTITGITVLLSSSVEVAYFLSQCIPAYHNLKPYNKVIINATYRHLYQQHQLARCYWQHSYNCCHGNRRRLCHHCHCDSCCNSPIPVSYKHQELDKVLYTYALIL</sequence>
<reference evidence="2" key="2">
    <citation type="submission" date="2020-05" db="UniProtKB">
        <authorList>
            <consortium name="EnsemblMetazoa"/>
        </authorList>
    </citation>
    <scope>IDENTIFICATION</scope>
    <source>
        <strain evidence="2">IAEA</strain>
    </source>
</reference>
<name>A0A1A9WHB9_9MUSC</name>
<dbReference type="Proteomes" id="UP000091820">
    <property type="component" value="Unassembled WGS sequence"/>
</dbReference>
<feature type="transmembrane region" description="Helical" evidence="1">
    <location>
        <begin position="12"/>
        <end position="35"/>
    </location>
</feature>
<keyword evidence="1" id="KW-1133">Transmembrane helix</keyword>
<dbReference type="VEuPathDB" id="VectorBase:GBRI019717"/>
<keyword evidence="1" id="KW-0472">Membrane</keyword>
<evidence type="ECO:0000256" key="1">
    <source>
        <dbReference type="SAM" id="Phobius"/>
    </source>
</evidence>
<keyword evidence="1" id="KW-0812">Transmembrane</keyword>